<protein>
    <submittedName>
        <fullName evidence="1">Uncharacterized protein</fullName>
    </submittedName>
</protein>
<dbReference type="AlphaFoldDB" id="A0A0N8SRP5"/>
<evidence type="ECO:0000313" key="1">
    <source>
        <dbReference type="EMBL" id="RMT38751.1"/>
    </source>
</evidence>
<dbReference type="EMBL" id="RBTH01000388">
    <property type="protein sequence ID" value="RMT38751.1"/>
    <property type="molecule type" value="Genomic_DNA"/>
</dbReference>
<accession>A0A0N8SRP5</accession>
<proteinExistence type="predicted"/>
<name>A0A0N8SRP5_PSESX</name>
<comment type="caution">
    <text evidence="1">The sequence shown here is derived from an EMBL/GenBank/DDBJ whole genome shotgun (WGS) entry which is preliminary data.</text>
</comment>
<sequence length="250" mass="27725">MGYTGSLQSARVATFYSFETKKAYCQQGLAQVHRVAIKGSAATRLRFQQQGGRLGPGDDVNHHRSRRQLLCVYRHRVIRVHAERGSIDHDVIACSICLACMHSARTLSGDTLRQVQRAVRIQVRNDQRPSASSGDGKRYCPSRTARTNKQNGFPQQANALTLHAQDAAKPVEYGTHPAPVAITTNDIDCADLTRSRVKNVHHVKHALLVRHGDQKPGKVAHGTYASHKVSQAFGTDFQWNTDGVRLRFGK</sequence>
<organism evidence="1 2">
    <name type="scientific">Pseudomonas syringae pv. solidagae</name>
    <dbReference type="NCBI Taxonomy" id="264458"/>
    <lineage>
        <taxon>Bacteria</taxon>
        <taxon>Pseudomonadati</taxon>
        <taxon>Pseudomonadota</taxon>
        <taxon>Gammaproteobacteria</taxon>
        <taxon>Pseudomonadales</taxon>
        <taxon>Pseudomonadaceae</taxon>
        <taxon>Pseudomonas</taxon>
        <taxon>Pseudomonas syringae</taxon>
    </lineage>
</organism>
<gene>
    <name evidence="1" type="ORF">ALP48_200089</name>
</gene>
<dbReference type="Proteomes" id="UP000268096">
    <property type="component" value="Unassembled WGS sequence"/>
</dbReference>
<reference evidence="1 2" key="1">
    <citation type="submission" date="2018-08" db="EMBL/GenBank/DDBJ databases">
        <title>Recombination of ecologically and evolutionarily significant loci maintains genetic cohesion in the Pseudomonas syringae species complex.</title>
        <authorList>
            <person name="Dillon M."/>
            <person name="Thakur S."/>
            <person name="Almeida R.N.D."/>
            <person name="Weir B.S."/>
            <person name="Guttman D.S."/>
        </authorList>
    </citation>
    <scope>NUCLEOTIDE SEQUENCE [LARGE SCALE GENOMIC DNA]</scope>
    <source>
        <strain evidence="1 2">ICMP 16926</strain>
    </source>
</reference>
<evidence type="ECO:0000313" key="2">
    <source>
        <dbReference type="Proteomes" id="UP000268096"/>
    </source>
</evidence>